<accession>A0A644TXE7</accession>
<evidence type="ECO:0000313" key="2">
    <source>
        <dbReference type="EMBL" id="MPL71654.1"/>
    </source>
</evidence>
<reference evidence="2" key="1">
    <citation type="submission" date="2019-08" db="EMBL/GenBank/DDBJ databases">
        <authorList>
            <person name="Kucharzyk K."/>
            <person name="Murdoch R.W."/>
            <person name="Higgins S."/>
            <person name="Loffler F."/>
        </authorList>
    </citation>
    <scope>NUCLEOTIDE SEQUENCE</scope>
</reference>
<feature type="region of interest" description="Disordered" evidence="1">
    <location>
        <begin position="13"/>
        <end position="32"/>
    </location>
</feature>
<comment type="caution">
    <text evidence="2">The sequence shown here is derived from an EMBL/GenBank/DDBJ whole genome shotgun (WGS) entry which is preliminary data.</text>
</comment>
<organism evidence="2">
    <name type="scientific">bioreactor metagenome</name>
    <dbReference type="NCBI Taxonomy" id="1076179"/>
    <lineage>
        <taxon>unclassified sequences</taxon>
        <taxon>metagenomes</taxon>
        <taxon>ecological metagenomes</taxon>
    </lineage>
</organism>
<protein>
    <submittedName>
        <fullName evidence="2">Uncharacterized protein</fullName>
    </submittedName>
</protein>
<name>A0A644TXE7_9ZZZZ</name>
<dbReference type="EMBL" id="VSSQ01000060">
    <property type="protein sequence ID" value="MPL71654.1"/>
    <property type="molecule type" value="Genomic_DNA"/>
</dbReference>
<dbReference type="AlphaFoldDB" id="A0A644TXE7"/>
<gene>
    <name evidence="2" type="ORF">SDC9_17431</name>
</gene>
<sequence length="98" mass="11134">MITQRYPAFKLKQNPRLDPESKSRPLLTTSLTDHPVSAKSGGIIDLQIRDLLSARGQGFISAYADLVYLLEKDNESEVDFTFFEKDVLYFSGITYNNL</sequence>
<proteinExistence type="predicted"/>
<evidence type="ECO:0000256" key="1">
    <source>
        <dbReference type="SAM" id="MobiDB-lite"/>
    </source>
</evidence>